<dbReference type="Proteomes" id="UP000807159">
    <property type="component" value="Chromosome 1"/>
</dbReference>
<evidence type="ECO:0008006" key="3">
    <source>
        <dbReference type="Google" id="ProtNLM"/>
    </source>
</evidence>
<dbReference type="EMBL" id="JACEGQ020000001">
    <property type="protein sequence ID" value="KAH8518979.1"/>
    <property type="molecule type" value="Genomic_DNA"/>
</dbReference>
<gene>
    <name evidence="1" type="ORF">H0E87_000714</name>
</gene>
<reference evidence="1" key="1">
    <citation type="journal article" date="2021" name="J. Hered.">
        <title>Genome Assembly of Salicaceae Populus deltoides (Eastern Cottonwood) I-69 Based on Nanopore Sequencing and Hi-C Technologies.</title>
        <authorList>
            <person name="Bai S."/>
            <person name="Wu H."/>
            <person name="Zhang J."/>
            <person name="Pan Z."/>
            <person name="Zhao W."/>
            <person name="Li Z."/>
            <person name="Tong C."/>
        </authorList>
    </citation>
    <scope>NUCLEOTIDE SEQUENCE</scope>
    <source>
        <tissue evidence="1">Leaf</tissue>
    </source>
</reference>
<comment type="caution">
    <text evidence="1">The sequence shown here is derived from an EMBL/GenBank/DDBJ whole genome shotgun (WGS) entry which is preliminary data.</text>
</comment>
<dbReference type="PANTHER" id="PTHR34947">
    <property type="entry name" value="TRANSMEMBRANE PROTEIN"/>
    <property type="match status" value="1"/>
</dbReference>
<evidence type="ECO:0000313" key="2">
    <source>
        <dbReference type="Proteomes" id="UP000807159"/>
    </source>
</evidence>
<dbReference type="AlphaFoldDB" id="A0A8T2ZNR5"/>
<protein>
    <recommendedName>
        <fullName evidence="3">DUF4408 domain-containing protein</fullName>
    </recommendedName>
</protein>
<dbReference type="PANTHER" id="PTHR34947:SF2">
    <property type="entry name" value="TRANSMEMBRANE PROTEIN"/>
    <property type="match status" value="1"/>
</dbReference>
<keyword evidence="2" id="KW-1185">Reference proteome</keyword>
<sequence>MNRAKHPNLRALSKLTESRILRKITQFLLSVSVFSLLLSNYSSGPSFLHSLYFYLSTVPVQLFTHTLDKNCIFLLCNGLLVFVARYSGLAPTIDDHQSFKKYEDATSESRMPVLPGDGSGLLENVDGFPQENIAVTKEDGFVNDNDHGRTEDREIEELIVGDQEEKDDDKGDGGIGFLIIGKEGDHGSELSLQRHEEVESLNDEEFHATAQEEYQAEYYVDDGEENGVLSTQELNEKFEEFIRKTKEEIRTEAQQQYLVMAN</sequence>
<evidence type="ECO:0000313" key="1">
    <source>
        <dbReference type="EMBL" id="KAH8518979.1"/>
    </source>
</evidence>
<accession>A0A8T2ZNR5</accession>
<organism evidence="1 2">
    <name type="scientific">Populus deltoides</name>
    <name type="common">Eastern poplar</name>
    <name type="synonym">Eastern cottonwood</name>
    <dbReference type="NCBI Taxonomy" id="3696"/>
    <lineage>
        <taxon>Eukaryota</taxon>
        <taxon>Viridiplantae</taxon>
        <taxon>Streptophyta</taxon>
        <taxon>Embryophyta</taxon>
        <taxon>Tracheophyta</taxon>
        <taxon>Spermatophyta</taxon>
        <taxon>Magnoliopsida</taxon>
        <taxon>eudicotyledons</taxon>
        <taxon>Gunneridae</taxon>
        <taxon>Pentapetalae</taxon>
        <taxon>rosids</taxon>
        <taxon>fabids</taxon>
        <taxon>Malpighiales</taxon>
        <taxon>Salicaceae</taxon>
        <taxon>Saliceae</taxon>
        <taxon>Populus</taxon>
    </lineage>
</organism>
<name>A0A8T2ZNR5_POPDE</name>
<proteinExistence type="predicted"/>